<feature type="region of interest" description="Disordered" evidence="1">
    <location>
        <begin position="570"/>
        <end position="619"/>
    </location>
</feature>
<protein>
    <submittedName>
        <fullName evidence="2">Uncharacterized protein</fullName>
    </submittedName>
</protein>
<reference evidence="2 3" key="1">
    <citation type="submission" date="2020-04" db="EMBL/GenBank/DDBJ databases">
        <title>Perkinsus olseni comparative genomics.</title>
        <authorList>
            <person name="Bogema D.R."/>
        </authorList>
    </citation>
    <scope>NUCLEOTIDE SEQUENCE [LARGE SCALE GENOMIC DNA]</scope>
    <source>
        <strain evidence="2">00978-12</strain>
    </source>
</reference>
<comment type="caution">
    <text evidence="2">The sequence shown here is derived from an EMBL/GenBank/DDBJ whole genome shotgun (WGS) entry which is preliminary data.</text>
</comment>
<name>A0A7J6NW22_PEROL</name>
<gene>
    <name evidence="2" type="ORF">FOZ60_003549</name>
</gene>
<proteinExistence type="predicted"/>
<dbReference type="AlphaFoldDB" id="A0A7J6NW22"/>
<organism evidence="2 3">
    <name type="scientific">Perkinsus olseni</name>
    <name type="common">Perkinsus atlanticus</name>
    <dbReference type="NCBI Taxonomy" id="32597"/>
    <lineage>
        <taxon>Eukaryota</taxon>
        <taxon>Sar</taxon>
        <taxon>Alveolata</taxon>
        <taxon>Perkinsozoa</taxon>
        <taxon>Perkinsea</taxon>
        <taxon>Perkinsida</taxon>
        <taxon>Perkinsidae</taxon>
        <taxon>Perkinsus</taxon>
    </lineage>
</organism>
<feature type="region of interest" description="Disordered" evidence="1">
    <location>
        <begin position="45"/>
        <end position="73"/>
    </location>
</feature>
<dbReference type="EMBL" id="JABANP010000174">
    <property type="protein sequence ID" value="KAF4687766.1"/>
    <property type="molecule type" value="Genomic_DNA"/>
</dbReference>
<evidence type="ECO:0000256" key="1">
    <source>
        <dbReference type="SAM" id="MobiDB-lite"/>
    </source>
</evidence>
<dbReference type="Proteomes" id="UP000541610">
    <property type="component" value="Unassembled WGS sequence"/>
</dbReference>
<evidence type="ECO:0000313" key="2">
    <source>
        <dbReference type="EMBL" id="KAF4687766.1"/>
    </source>
</evidence>
<evidence type="ECO:0000313" key="3">
    <source>
        <dbReference type="Proteomes" id="UP000541610"/>
    </source>
</evidence>
<accession>A0A7J6NW22</accession>
<sequence>MDLFAPEKGGKERAERVVEEIHRVVSPAGSHLGDGFIDVVHTVASIQPKGPPKGSAADSSPPPADPSKQRAAQNTLDQWRRAVRLVQTSVSTLSFIASAVVENGRSSSDNAPMSESGMSSSSLPTPFMFSGRAEAYTTVLAAAMSTLAELCGCLSKALDEALVVRVRGEMPVEMLSDLASLWSLHANALEGCREIVVVENAVDEAGVLSLCHHCSSTLDTALPLFSKLDWGRERSYGSAIGELLQALYQSMVLASTRGCCSLGDESEGLVARSVQMTALRPPLSEDMVQAQVACIGWLGRCHGDAVDVCEGLLQLVKLHAGEKGAFSRRVLVAAFEAIFEVFGADDNPAADSALRGCADPGWEELLEAGVRRLKREAQNCDEEEVEGAAVNGEAFIEDLLVIEGAHQASIFGEACSQVPHQLPESILPSAAIADQARLLLSLAESVRSGVPPVVEAGELGEAIAALWSAIKGRIRLAQEFGYDPANCSGEASCRYRAAAPPATALSPLPESAVVRARTRKPLQTVVEGSERVEEAESTLRGDDLSEDIVRLKDIREGLGNILDGTREQIQSRAGAAVKPPATSLSSPISKSRLHPRQSFNHPPPATPASSARKRLSKATQSFTDKRVSCARARFSAFLPAGPFILCVPSMVPPKR</sequence>